<organism evidence="2 3">
    <name type="scientific">Lachnospira eligens (strain ATCC 27750 / DSM 3376 / VPI C15-48 / C15-B4)</name>
    <name type="common">Eubacterium eligens</name>
    <dbReference type="NCBI Taxonomy" id="515620"/>
    <lineage>
        <taxon>Bacteria</taxon>
        <taxon>Bacillati</taxon>
        <taxon>Bacillota</taxon>
        <taxon>Clostridia</taxon>
        <taxon>Lachnospirales</taxon>
        <taxon>Lachnospiraceae</taxon>
        <taxon>Lachnospira</taxon>
    </lineage>
</organism>
<name>C4Z1I0_LACE2</name>
<feature type="domain" description="DUF5716" evidence="1">
    <location>
        <begin position="69"/>
        <end position="365"/>
    </location>
</feature>
<sequence>MEQNGGLIAGIDIAERTIQAGIYDSEKCVIRTVNLLPEGKEKQPDEVYPVNKLVAECLRLSDESRIQSVCITTSDFQMDELNRMRDELEKAGIPRDRWQIISKAESFAYYAYSQKRELYSSGVAIFDYGSNGIKCDMLAIRKKDNNNYLLQESTQYSSEAVCAAADIKNIDGIENELCSMAEEYFAKRPVSSAYLTGAGFNVEKLPPKFAKLMVTRRKAFVGQNLYCKGACLGAIEAVKPRIFTDVTMLLDNHVKYGIETDIVQYGKNKRFRIIRPGMNWYMADRTMEYILDDLRKITLRIITPDNRYYDEVIDISEIPFREGMTTRISMNVKFMSADRCLISIKDMGFGELFKSSGKVIYKELEFANE</sequence>
<keyword evidence="3" id="KW-1185">Reference proteome</keyword>
<dbReference type="KEGG" id="eel:EUBELI_01346"/>
<dbReference type="STRING" id="515620.EUBELI_01346"/>
<gene>
    <name evidence="2" type="ordered locus">EUBELI_01346</name>
</gene>
<dbReference type="eggNOG" id="ENOG502ZB38">
    <property type="taxonomic scope" value="Bacteria"/>
</dbReference>
<dbReference type="RefSeq" id="WP_012739576.1">
    <property type="nucleotide sequence ID" value="NC_012778.1"/>
</dbReference>
<evidence type="ECO:0000313" key="3">
    <source>
        <dbReference type="Proteomes" id="UP000001476"/>
    </source>
</evidence>
<reference evidence="2 3" key="1">
    <citation type="journal article" date="2009" name="Proc. Natl. Acad. Sci. U.S.A.">
        <title>Characterizing a model human gut microbiota composed of members of its two dominant bacterial phyla.</title>
        <authorList>
            <person name="Mahowald M.A."/>
            <person name="Rey F.E."/>
            <person name="Seedorf H."/>
            <person name="Turnbaugh P.J."/>
            <person name="Fulton R.S."/>
            <person name="Wollam A."/>
            <person name="Shah N."/>
            <person name="Wang C."/>
            <person name="Magrini V."/>
            <person name="Wilson R.K."/>
            <person name="Cantarel B.L."/>
            <person name="Coutinho P.M."/>
            <person name="Henrissat B."/>
            <person name="Crock L.W."/>
            <person name="Russell A."/>
            <person name="Verberkmoes N.C."/>
            <person name="Hettich R.L."/>
            <person name="Gordon J.I."/>
        </authorList>
    </citation>
    <scope>NUCLEOTIDE SEQUENCE [LARGE SCALE GENOMIC DNA]</scope>
    <source>
        <strain evidence="3">ATCC 27750 / DSM 3376 / VPI C15-48 / C15-B4</strain>
    </source>
</reference>
<evidence type="ECO:0000313" key="2">
    <source>
        <dbReference type="EMBL" id="ACR72341.1"/>
    </source>
</evidence>
<dbReference type="InterPro" id="IPR043770">
    <property type="entry name" value="DUF5716_C"/>
</dbReference>
<dbReference type="Proteomes" id="UP000001476">
    <property type="component" value="Chromosome"/>
</dbReference>
<dbReference type="Pfam" id="PF18980">
    <property type="entry name" value="DUF5716_C"/>
    <property type="match status" value="1"/>
</dbReference>
<dbReference type="HOGENOM" id="CLU_054008_0_0_9"/>
<dbReference type="EMBL" id="CP001104">
    <property type="protein sequence ID" value="ACR72341.1"/>
    <property type="molecule type" value="Genomic_DNA"/>
</dbReference>
<dbReference type="AlphaFoldDB" id="C4Z1I0"/>
<evidence type="ECO:0000259" key="1">
    <source>
        <dbReference type="Pfam" id="PF18980"/>
    </source>
</evidence>
<protein>
    <recommendedName>
        <fullName evidence="1">DUF5716 domain-containing protein</fullName>
    </recommendedName>
</protein>
<accession>C4Z1I0</accession>
<dbReference type="GeneID" id="41356057"/>
<proteinExistence type="predicted"/>